<dbReference type="GO" id="GO:0005524">
    <property type="term" value="F:ATP binding"/>
    <property type="evidence" value="ECO:0007669"/>
    <property type="project" value="UniProtKB-KW"/>
</dbReference>
<evidence type="ECO:0000256" key="2">
    <source>
        <dbReference type="ARBA" id="ARBA00022679"/>
    </source>
</evidence>
<dbReference type="GO" id="GO:0005829">
    <property type="term" value="C:cytosol"/>
    <property type="evidence" value="ECO:0007669"/>
    <property type="project" value="TreeGrafter"/>
</dbReference>
<comment type="caution">
    <text evidence="8">The sequence shown here is derived from an EMBL/GenBank/DDBJ whole genome shotgun (WGS) entry which is preliminary data.</text>
</comment>
<accession>A0A853C613</accession>
<dbReference type="InterPro" id="IPR017583">
    <property type="entry name" value="Tagatose/fructose_Pkinase"/>
</dbReference>
<protein>
    <submittedName>
        <fullName evidence="8">1-phosphofructokinase</fullName>
        <ecNumber evidence="8">2.7.1.56</ecNumber>
    </submittedName>
</protein>
<dbReference type="SUPFAM" id="SSF53613">
    <property type="entry name" value="Ribokinase-like"/>
    <property type="match status" value="1"/>
</dbReference>
<keyword evidence="5" id="KW-0067">ATP-binding</keyword>
<keyword evidence="4 8" id="KW-0418">Kinase</keyword>
<evidence type="ECO:0000313" key="8">
    <source>
        <dbReference type="EMBL" id="NYJ01683.1"/>
    </source>
</evidence>
<sequence length="316" mass="31448">MIVTVTPNPSIDRTVALPGPLTRGAVHRVASHVDEPGGKGVNISRACLAAGVPTLAVLPAVSGDGFVRDLERLGVPCLVVPHAGSMRVNLTISEPDGTTTKLNAFGADTSPDELEALADAVLARPAGGWAVLAGSLPPGAPDDWYAGLASRLRSAGWAVAVDTSGAALDAVVAALTPAAAPSLIKPNAEELASVTGEDPAKLEADPRLTAVAAQSLVDRGAGAVLATLGPGGAVLVDGSGAWHAQPPATRVVSTVGAGDASMFGYLHADLLGLPAPERLASAVAYGSAAAGLPGTTVPTPDDVRVADVLVRQLDPV</sequence>
<evidence type="ECO:0000256" key="1">
    <source>
        <dbReference type="ARBA" id="ARBA00010688"/>
    </source>
</evidence>
<dbReference type="InterPro" id="IPR029056">
    <property type="entry name" value="Ribokinase-like"/>
</dbReference>
<dbReference type="Pfam" id="PF00294">
    <property type="entry name" value="PfkB"/>
    <property type="match status" value="1"/>
</dbReference>
<evidence type="ECO:0000256" key="4">
    <source>
        <dbReference type="ARBA" id="ARBA00022777"/>
    </source>
</evidence>
<dbReference type="Gene3D" id="3.40.1190.20">
    <property type="match status" value="1"/>
</dbReference>
<dbReference type="GO" id="GO:0008662">
    <property type="term" value="F:1-phosphofructokinase activity"/>
    <property type="evidence" value="ECO:0007669"/>
    <property type="project" value="UniProtKB-EC"/>
</dbReference>
<gene>
    <name evidence="8" type="ORF">HNR19_002381</name>
</gene>
<name>A0A853C613_9ACTN</name>
<evidence type="ECO:0000256" key="6">
    <source>
        <dbReference type="PIRNR" id="PIRNR000535"/>
    </source>
</evidence>
<evidence type="ECO:0000256" key="3">
    <source>
        <dbReference type="ARBA" id="ARBA00022741"/>
    </source>
</evidence>
<dbReference type="PANTHER" id="PTHR46566">
    <property type="entry name" value="1-PHOSPHOFRUCTOKINASE-RELATED"/>
    <property type="match status" value="1"/>
</dbReference>
<dbReference type="EC" id="2.7.1.56" evidence="8"/>
<feature type="domain" description="Carbohydrate kinase PfkB" evidence="7">
    <location>
        <begin position="11"/>
        <end position="301"/>
    </location>
</feature>
<dbReference type="NCBIfam" id="TIGR03168">
    <property type="entry name" value="1-PFK"/>
    <property type="match status" value="1"/>
</dbReference>
<keyword evidence="3" id="KW-0547">Nucleotide-binding</keyword>
<dbReference type="Proteomes" id="UP000530424">
    <property type="component" value="Unassembled WGS sequence"/>
</dbReference>
<proteinExistence type="inferred from homology"/>
<dbReference type="PIRSF" id="PIRSF000535">
    <property type="entry name" value="1PFK/6PFK/LacC"/>
    <property type="match status" value="1"/>
</dbReference>
<dbReference type="RefSeq" id="WP_179668139.1">
    <property type="nucleotide sequence ID" value="NZ_JACCFP010000001.1"/>
</dbReference>
<dbReference type="AlphaFoldDB" id="A0A853C613"/>
<dbReference type="CDD" id="cd01164">
    <property type="entry name" value="FruK_PfkB_like"/>
    <property type="match status" value="1"/>
</dbReference>
<dbReference type="InterPro" id="IPR011611">
    <property type="entry name" value="PfkB_dom"/>
</dbReference>
<dbReference type="EMBL" id="JACCFP010000001">
    <property type="protein sequence ID" value="NYJ01683.1"/>
    <property type="molecule type" value="Genomic_DNA"/>
</dbReference>
<evidence type="ECO:0000259" key="7">
    <source>
        <dbReference type="Pfam" id="PF00294"/>
    </source>
</evidence>
<dbReference type="PANTHER" id="PTHR46566:SF5">
    <property type="entry name" value="1-PHOSPHOFRUCTOKINASE"/>
    <property type="match status" value="1"/>
</dbReference>
<keyword evidence="2 6" id="KW-0808">Transferase</keyword>
<evidence type="ECO:0000256" key="5">
    <source>
        <dbReference type="ARBA" id="ARBA00022840"/>
    </source>
</evidence>
<reference evidence="8 9" key="1">
    <citation type="submission" date="2020-07" db="EMBL/GenBank/DDBJ databases">
        <title>Sequencing the genomes of 1000 actinobacteria strains.</title>
        <authorList>
            <person name="Klenk H.-P."/>
        </authorList>
    </citation>
    <scope>NUCLEOTIDE SEQUENCE [LARGE SCALE GENOMIC DNA]</scope>
    <source>
        <strain evidence="8 9">DSM 103833</strain>
    </source>
</reference>
<comment type="similarity">
    <text evidence="1">Belongs to the carbohydrate kinase PfkB family.</text>
</comment>
<keyword evidence="9" id="KW-1185">Reference proteome</keyword>
<organism evidence="8 9">
    <name type="scientific">Nocardioides thalensis</name>
    <dbReference type="NCBI Taxonomy" id="1914755"/>
    <lineage>
        <taxon>Bacteria</taxon>
        <taxon>Bacillati</taxon>
        <taxon>Actinomycetota</taxon>
        <taxon>Actinomycetes</taxon>
        <taxon>Propionibacteriales</taxon>
        <taxon>Nocardioidaceae</taxon>
        <taxon>Nocardioides</taxon>
    </lineage>
</organism>
<evidence type="ECO:0000313" key="9">
    <source>
        <dbReference type="Proteomes" id="UP000530424"/>
    </source>
</evidence>